<keyword evidence="5" id="KW-1133">Transmembrane helix</keyword>
<evidence type="ECO:0000313" key="7">
    <source>
        <dbReference type="Proteomes" id="UP000002186"/>
    </source>
</evidence>
<dbReference type="SUPFAM" id="SSF54523">
    <property type="entry name" value="Pili subunits"/>
    <property type="match status" value="1"/>
</dbReference>
<feature type="transmembrane region" description="Helical" evidence="5">
    <location>
        <begin position="7"/>
        <end position="31"/>
    </location>
</feature>
<evidence type="ECO:0000256" key="4">
    <source>
        <dbReference type="RuleBase" id="RU000389"/>
    </source>
</evidence>
<reference evidence="6 7" key="2">
    <citation type="journal article" date="2012" name="Stand. Genomic Sci.">
        <title>Complete genome sequence of Thauera aminoaromatica strain MZ1T.</title>
        <authorList>
            <person name="Jiang K."/>
            <person name="Sanseverino J."/>
            <person name="Chauhan A."/>
            <person name="Lucas S."/>
            <person name="Copeland A."/>
            <person name="Lapidus A."/>
            <person name="Del Rio T.G."/>
            <person name="Dalin E."/>
            <person name="Tice H."/>
            <person name="Bruce D."/>
            <person name="Goodwin L."/>
            <person name="Pitluck S."/>
            <person name="Sims D."/>
            <person name="Brettin T."/>
            <person name="Detter J.C."/>
            <person name="Han C."/>
            <person name="Chang Y.J."/>
            <person name="Larimer F."/>
            <person name="Land M."/>
            <person name="Hauser L."/>
            <person name="Kyrpides N.C."/>
            <person name="Mikhailova N."/>
            <person name="Moser S."/>
            <person name="Jegier P."/>
            <person name="Close D."/>
            <person name="Debruyn J.M."/>
            <person name="Wang Y."/>
            <person name="Layton A.C."/>
            <person name="Allen M.S."/>
            <person name="Sayler G.S."/>
        </authorList>
    </citation>
    <scope>NUCLEOTIDE SEQUENCE [LARGE SCALE GENOMIC DNA]</scope>
    <source>
        <strain evidence="6 7">MZ1T</strain>
    </source>
</reference>
<dbReference type="PRINTS" id="PR00813">
    <property type="entry name" value="BCTERIALGSPG"/>
</dbReference>
<dbReference type="Pfam" id="PF07963">
    <property type="entry name" value="N_methyl"/>
    <property type="match status" value="1"/>
</dbReference>
<sequence length="133" mass="13594">MKKMQQGFTLIELMIVVAIIGILAAVALPAYSDYQAKAKLTAGLAEISAGKTAFEELRNNNVAVTAAADIGLQATTGNCAITATATTIVCTLANAPSQVNGKTITWTRTASTGAWSCATSAPAKYAPKTCPGV</sequence>
<comment type="subunit">
    <text evidence="2">The pili are polar flexible filaments of about 5.4 nanometers diameter and 2.5 micrometers average length; they consist of only a single polypeptide chain arranged in a helical configuration of five subunits per turn in the assembled pilus.</text>
</comment>
<dbReference type="PANTHER" id="PTHR30093">
    <property type="entry name" value="GENERAL SECRETION PATHWAY PROTEIN G"/>
    <property type="match status" value="1"/>
</dbReference>
<dbReference type="InterPro" id="IPR001082">
    <property type="entry name" value="Pilin"/>
</dbReference>
<evidence type="ECO:0000256" key="1">
    <source>
        <dbReference type="ARBA" id="ARBA00005233"/>
    </source>
</evidence>
<dbReference type="NCBIfam" id="TIGR02532">
    <property type="entry name" value="IV_pilin_GFxxxE"/>
    <property type="match status" value="1"/>
</dbReference>
<dbReference type="InterPro" id="IPR012902">
    <property type="entry name" value="N_methyl_site"/>
</dbReference>
<dbReference type="RefSeq" id="WP_012586208.1">
    <property type="nucleotide sequence ID" value="NC_011662.2"/>
</dbReference>
<dbReference type="Pfam" id="PF00114">
    <property type="entry name" value="Pilin"/>
    <property type="match status" value="1"/>
</dbReference>
<keyword evidence="4" id="KW-0281">Fimbrium</keyword>
<evidence type="ECO:0000256" key="2">
    <source>
        <dbReference type="ARBA" id="ARBA00011156"/>
    </source>
</evidence>
<dbReference type="OrthoDB" id="8607132at2"/>
<evidence type="ECO:0000256" key="5">
    <source>
        <dbReference type="SAM" id="Phobius"/>
    </source>
</evidence>
<accession>C4KD70</accession>
<gene>
    <name evidence="6" type="ordered locus">Tmz1t_3896</name>
</gene>
<keyword evidence="7" id="KW-1185">Reference proteome</keyword>
<dbReference type="Gene3D" id="3.30.700.10">
    <property type="entry name" value="Glycoprotein, Type 4 Pilin"/>
    <property type="match status" value="1"/>
</dbReference>
<dbReference type="GO" id="GO:0015628">
    <property type="term" value="P:protein secretion by the type II secretion system"/>
    <property type="evidence" value="ECO:0007669"/>
    <property type="project" value="InterPro"/>
</dbReference>
<evidence type="ECO:0000313" key="6">
    <source>
        <dbReference type="EMBL" id="ACR02481.1"/>
    </source>
</evidence>
<dbReference type="EMBL" id="CP001281">
    <property type="protein sequence ID" value="ACR02481.1"/>
    <property type="molecule type" value="Genomic_DNA"/>
</dbReference>
<dbReference type="AlphaFoldDB" id="C4KD70"/>
<keyword evidence="3" id="KW-0488">Methylation</keyword>
<dbReference type="GO" id="GO:0015627">
    <property type="term" value="C:type II protein secretion system complex"/>
    <property type="evidence" value="ECO:0007669"/>
    <property type="project" value="InterPro"/>
</dbReference>
<evidence type="ECO:0000256" key="3">
    <source>
        <dbReference type="ARBA" id="ARBA00022481"/>
    </source>
</evidence>
<dbReference type="PROSITE" id="PS00409">
    <property type="entry name" value="PROKAR_NTER_METHYL"/>
    <property type="match status" value="1"/>
</dbReference>
<dbReference type="PANTHER" id="PTHR30093:SF34">
    <property type="entry name" value="PREPILIN PEPTIDASE-DEPENDENT PROTEIN D"/>
    <property type="match status" value="1"/>
</dbReference>
<name>C4KD70_THASP</name>
<keyword evidence="5" id="KW-0472">Membrane</keyword>
<comment type="similarity">
    <text evidence="1 4">Belongs to the N-Me-Phe pilin family.</text>
</comment>
<dbReference type="GO" id="GO:0043107">
    <property type="term" value="P:type IV pilus-dependent motility"/>
    <property type="evidence" value="ECO:0007669"/>
    <property type="project" value="TreeGrafter"/>
</dbReference>
<organism evidence="6 7">
    <name type="scientific">Thauera aminoaromatica</name>
    <dbReference type="NCBI Taxonomy" id="164330"/>
    <lineage>
        <taxon>Bacteria</taxon>
        <taxon>Pseudomonadati</taxon>
        <taxon>Pseudomonadota</taxon>
        <taxon>Betaproteobacteria</taxon>
        <taxon>Rhodocyclales</taxon>
        <taxon>Zoogloeaceae</taxon>
        <taxon>Thauera</taxon>
    </lineage>
</organism>
<dbReference type="GO" id="GO:0044096">
    <property type="term" value="C:type IV pilus"/>
    <property type="evidence" value="ECO:0007669"/>
    <property type="project" value="TreeGrafter"/>
</dbReference>
<dbReference type="HOGENOM" id="CLU_091705_4_2_4"/>
<dbReference type="InterPro" id="IPR000983">
    <property type="entry name" value="Bac_GSPG_pilin"/>
</dbReference>
<reference evidence="7" key="1">
    <citation type="submission" date="2009-05" db="EMBL/GenBank/DDBJ databases">
        <title>Complete sequence of chromosome of Thauera sp. MZ1T.</title>
        <authorList>
            <consortium name="US DOE Joint Genome Institute"/>
            <person name="Lucas S."/>
            <person name="Copeland A."/>
            <person name="Lapidus A."/>
            <person name="Glavina del Rio T."/>
            <person name="Dalin E."/>
            <person name="Tice H."/>
            <person name="Bruce D."/>
            <person name="Goodwin L."/>
            <person name="Pitluck S."/>
            <person name="Sims D."/>
            <person name="Brettin T."/>
            <person name="Detter J.C."/>
            <person name="Han C."/>
            <person name="Larimer F."/>
            <person name="Land M."/>
            <person name="Hauser L."/>
            <person name="Kyrpides N."/>
            <person name="Mikhailova N."/>
            <person name="Sayler G.S."/>
        </authorList>
    </citation>
    <scope>NUCLEOTIDE SEQUENCE [LARGE SCALE GENOMIC DNA]</scope>
    <source>
        <strain evidence="7">MZ1T</strain>
    </source>
</reference>
<dbReference type="Proteomes" id="UP000002186">
    <property type="component" value="Chromosome"/>
</dbReference>
<dbReference type="KEGG" id="tmz:Tmz1t_3896"/>
<dbReference type="GO" id="GO:0007155">
    <property type="term" value="P:cell adhesion"/>
    <property type="evidence" value="ECO:0007669"/>
    <property type="project" value="InterPro"/>
</dbReference>
<dbReference type="eggNOG" id="COG4969">
    <property type="taxonomic scope" value="Bacteria"/>
</dbReference>
<dbReference type="STRING" id="85643.Tmz1t_3896"/>
<dbReference type="InterPro" id="IPR045584">
    <property type="entry name" value="Pilin-like"/>
</dbReference>
<keyword evidence="5" id="KW-0812">Transmembrane</keyword>
<protein>
    <submittedName>
        <fullName evidence="6">Fimbrial protein pilin</fullName>
    </submittedName>
</protein>
<proteinExistence type="inferred from homology"/>